<dbReference type="PROSITE" id="PS50090">
    <property type="entry name" value="MYB_LIKE"/>
    <property type="match status" value="1"/>
</dbReference>
<reference evidence="16" key="1">
    <citation type="journal article" date="2023" name="Nat. Commun.">
        <title>Diploid and tetraploid genomes of Acorus and the evolution of monocots.</title>
        <authorList>
            <person name="Ma L."/>
            <person name="Liu K.W."/>
            <person name="Li Z."/>
            <person name="Hsiao Y.Y."/>
            <person name="Qi Y."/>
            <person name="Fu T."/>
            <person name="Tang G.D."/>
            <person name="Zhang D."/>
            <person name="Sun W.H."/>
            <person name="Liu D.K."/>
            <person name="Li Y."/>
            <person name="Chen G.Z."/>
            <person name="Liu X.D."/>
            <person name="Liao X.Y."/>
            <person name="Jiang Y.T."/>
            <person name="Yu X."/>
            <person name="Hao Y."/>
            <person name="Huang J."/>
            <person name="Zhao X.W."/>
            <person name="Ke S."/>
            <person name="Chen Y.Y."/>
            <person name="Wu W.L."/>
            <person name="Hsu J.L."/>
            <person name="Lin Y.F."/>
            <person name="Huang M.D."/>
            <person name="Li C.Y."/>
            <person name="Huang L."/>
            <person name="Wang Z.W."/>
            <person name="Zhao X."/>
            <person name="Zhong W.Y."/>
            <person name="Peng D.H."/>
            <person name="Ahmad S."/>
            <person name="Lan S."/>
            <person name="Zhang J.S."/>
            <person name="Tsai W.C."/>
            <person name="Van de Peer Y."/>
            <person name="Liu Z.J."/>
        </authorList>
    </citation>
    <scope>NUCLEOTIDE SEQUENCE</scope>
    <source>
        <strain evidence="16">CP</strain>
    </source>
</reference>
<dbReference type="SMART" id="SM00526">
    <property type="entry name" value="H15"/>
    <property type="match status" value="1"/>
</dbReference>
<keyword evidence="10" id="KW-0539">Nucleus</keyword>
<evidence type="ECO:0000256" key="3">
    <source>
        <dbReference type="ARBA" id="ARBA00011414"/>
    </source>
</evidence>
<dbReference type="FunFam" id="1.10.10.60:FF:000168">
    <property type="entry name" value="Telomere repeat-binding factor 1"/>
    <property type="match status" value="1"/>
</dbReference>
<sequence>MKRKAADPPQTAPPLPTPPSSEPPTSSSAVAVSSRERIQGGRSRAASEAGKQSKRMGAPKQKWTTEEEEALRAGVDKHGAGKWRTIQKDPDFCNYLSARSNIDLKDKWRNMSVSASGGQGSRERIRMPKAKVLPVMPFSGPQNAVASASVKQEPETVAEPSKSTQDGNVPPRYTSMVIEALSTLQGSNGCEIGAICDFIVQRYDVPLNFRRLLSSKLRRLVAQNKIEKVHKGYKLKDSSFATKTPTPKQKDPTNRLRQTQINSNHVSPISTDELDDDSIAAAYRTTDADSKRLLVQEAMKEAERIARLSEDAENQLTLAEEILDRCLQGEIVMMA</sequence>
<evidence type="ECO:0000256" key="7">
    <source>
        <dbReference type="ARBA" id="ARBA00023054"/>
    </source>
</evidence>
<evidence type="ECO:0000313" key="16">
    <source>
        <dbReference type="EMBL" id="KAK1286660.1"/>
    </source>
</evidence>
<dbReference type="InterPro" id="IPR036390">
    <property type="entry name" value="WH_DNA-bd_sf"/>
</dbReference>
<keyword evidence="6" id="KW-0805">Transcription regulation</keyword>
<dbReference type="AlphaFoldDB" id="A0AAV9CC37"/>
<dbReference type="GO" id="GO:0000786">
    <property type="term" value="C:nucleosome"/>
    <property type="evidence" value="ECO:0007669"/>
    <property type="project" value="InterPro"/>
</dbReference>
<keyword evidence="4" id="KW-0158">Chromosome</keyword>
<dbReference type="Pfam" id="PF00538">
    <property type="entry name" value="Linker_histone"/>
    <property type="match status" value="1"/>
</dbReference>
<comment type="subcellular location">
    <subcellularLocation>
        <location evidence="1">Chromosome</location>
        <location evidence="1">Telomere</location>
    </subcellularLocation>
    <subcellularLocation>
        <location evidence="2">Nucleus</location>
        <location evidence="2">Nucleolus</location>
    </subcellularLocation>
</comment>
<dbReference type="GO" id="GO:0006334">
    <property type="term" value="P:nucleosome assembly"/>
    <property type="evidence" value="ECO:0007669"/>
    <property type="project" value="InterPro"/>
</dbReference>
<comment type="function">
    <text evidence="11">Binds preferentially double-stranded telomeric repeats, but may also bind to the single telomeric strand.</text>
</comment>
<dbReference type="InterPro" id="IPR036388">
    <property type="entry name" value="WH-like_DNA-bd_sf"/>
</dbReference>
<evidence type="ECO:0000259" key="13">
    <source>
        <dbReference type="PROSITE" id="PS50090"/>
    </source>
</evidence>
<evidence type="ECO:0000256" key="8">
    <source>
        <dbReference type="ARBA" id="ARBA00023125"/>
    </source>
</evidence>
<comment type="caution">
    <text evidence="16">The sequence shown here is derived from an EMBL/GenBank/DDBJ whole genome shotgun (WGS) entry which is preliminary data.</text>
</comment>
<dbReference type="Gene3D" id="1.10.10.10">
    <property type="entry name" value="Winged helix-like DNA-binding domain superfamily/Winged helix DNA-binding domain"/>
    <property type="match status" value="1"/>
</dbReference>
<evidence type="ECO:0000256" key="12">
    <source>
        <dbReference type="SAM" id="MobiDB-lite"/>
    </source>
</evidence>
<evidence type="ECO:0000256" key="9">
    <source>
        <dbReference type="ARBA" id="ARBA00023163"/>
    </source>
</evidence>
<dbReference type="EMBL" id="JAUJYO010000020">
    <property type="protein sequence ID" value="KAK1286660.1"/>
    <property type="molecule type" value="Genomic_DNA"/>
</dbReference>
<evidence type="ECO:0000259" key="15">
    <source>
        <dbReference type="PROSITE" id="PS51504"/>
    </source>
</evidence>
<dbReference type="PROSITE" id="PS51504">
    <property type="entry name" value="H15"/>
    <property type="match status" value="1"/>
</dbReference>
<dbReference type="SMART" id="SM00717">
    <property type="entry name" value="SANT"/>
    <property type="match status" value="1"/>
</dbReference>
<evidence type="ECO:0000256" key="1">
    <source>
        <dbReference type="ARBA" id="ARBA00004574"/>
    </source>
</evidence>
<dbReference type="InterPro" id="IPR005818">
    <property type="entry name" value="Histone_H1/H5_H15"/>
</dbReference>
<keyword evidence="5" id="KW-0779">Telomere</keyword>
<dbReference type="Proteomes" id="UP001180020">
    <property type="component" value="Unassembled WGS sequence"/>
</dbReference>
<evidence type="ECO:0000259" key="14">
    <source>
        <dbReference type="PROSITE" id="PS51294"/>
    </source>
</evidence>
<organism evidence="16 17">
    <name type="scientific">Acorus calamus</name>
    <name type="common">Sweet flag</name>
    <dbReference type="NCBI Taxonomy" id="4465"/>
    <lineage>
        <taxon>Eukaryota</taxon>
        <taxon>Viridiplantae</taxon>
        <taxon>Streptophyta</taxon>
        <taxon>Embryophyta</taxon>
        <taxon>Tracheophyta</taxon>
        <taxon>Spermatophyta</taxon>
        <taxon>Magnoliopsida</taxon>
        <taxon>Liliopsida</taxon>
        <taxon>Acoraceae</taxon>
        <taxon>Acorus</taxon>
    </lineage>
</organism>
<dbReference type="InterPro" id="IPR017930">
    <property type="entry name" value="Myb_dom"/>
</dbReference>
<feature type="region of interest" description="Disordered" evidence="12">
    <location>
        <begin position="144"/>
        <end position="171"/>
    </location>
</feature>
<evidence type="ECO:0000256" key="6">
    <source>
        <dbReference type="ARBA" id="ARBA00023015"/>
    </source>
</evidence>
<evidence type="ECO:0000313" key="17">
    <source>
        <dbReference type="Proteomes" id="UP001180020"/>
    </source>
</evidence>
<keyword evidence="8" id="KW-0238">DNA-binding</keyword>
<dbReference type="PANTHER" id="PTHR46267">
    <property type="entry name" value="SINGLE MYB HISTONE 4"/>
    <property type="match status" value="1"/>
</dbReference>
<feature type="compositionally biased region" description="Pro residues" evidence="12">
    <location>
        <begin position="10"/>
        <end position="22"/>
    </location>
</feature>
<feature type="domain" description="Myb-like" evidence="13">
    <location>
        <begin position="55"/>
        <end position="112"/>
    </location>
</feature>
<dbReference type="Pfam" id="PF00249">
    <property type="entry name" value="Myb_DNA-binding"/>
    <property type="match status" value="1"/>
</dbReference>
<dbReference type="PANTHER" id="PTHR46267:SF15">
    <property type="entry name" value="WINGED HELIX-TURN-HELIX TRANSCRIPTION REPRESSOR DNA-BINDING PROTEIN-RELATED"/>
    <property type="match status" value="1"/>
</dbReference>
<accession>A0AAV9CC37</accession>
<dbReference type="SUPFAM" id="SSF46689">
    <property type="entry name" value="Homeodomain-like"/>
    <property type="match status" value="1"/>
</dbReference>
<keyword evidence="17" id="KW-1185">Reference proteome</keyword>
<reference evidence="16" key="2">
    <citation type="submission" date="2023-06" db="EMBL/GenBank/DDBJ databases">
        <authorList>
            <person name="Ma L."/>
            <person name="Liu K.-W."/>
            <person name="Li Z."/>
            <person name="Hsiao Y.-Y."/>
            <person name="Qi Y."/>
            <person name="Fu T."/>
            <person name="Tang G."/>
            <person name="Zhang D."/>
            <person name="Sun W.-H."/>
            <person name="Liu D.-K."/>
            <person name="Li Y."/>
            <person name="Chen G.-Z."/>
            <person name="Liu X.-D."/>
            <person name="Liao X.-Y."/>
            <person name="Jiang Y.-T."/>
            <person name="Yu X."/>
            <person name="Hao Y."/>
            <person name="Huang J."/>
            <person name="Zhao X.-W."/>
            <person name="Ke S."/>
            <person name="Chen Y.-Y."/>
            <person name="Wu W.-L."/>
            <person name="Hsu J.-L."/>
            <person name="Lin Y.-F."/>
            <person name="Huang M.-D."/>
            <person name="Li C.-Y."/>
            <person name="Huang L."/>
            <person name="Wang Z.-W."/>
            <person name="Zhao X."/>
            <person name="Zhong W.-Y."/>
            <person name="Peng D.-H."/>
            <person name="Ahmad S."/>
            <person name="Lan S."/>
            <person name="Zhang J.-S."/>
            <person name="Tsai W.-C."/>
            <person name="Van De Peer Y."/>
            <person name="Liu Z.-J."/>
        </authorList>
    </citation>
    <scope>NUCLEOTIDE SEQUENCE</scope>
    <source>
        <strain evidence="16">CP</strain>
        <tissue evidence="16">Leaves</tissue>
    </source>
</reference>
<comment type="subunit">
    <text evidence="3">Forms a homodimer and heterodimers.</text>
</comment>
<dbReference type="FunFam" id="1.10.246.220:FF:000002">
    <property type="entry name" value="Telomere repeat-binding factor 1"/>
    <property type="match status" value="1"/>
</dbReference>
<dbReference type="GO" id="GO:0005730">
    <property type="term" value="C:nucleolus"/>
    <property type="evidence" value="ECO:0007669"/>
    <property type="project" value="UniProtKB-SubCell"/>
</dbReference>
<protein>
    <submittedName>
        <fullName evidence="16">Telomere repeat-binding factor 4</fullName>
    </submittedName>
</protein>
<dbReference type="PROSITE" id="PS51294">
    <property type="entry name" value="HTH_MYB"/>
    <property type="match status" value="1"/>
</dbReference>
<feature type="region of interest" description="Disordered" evidence="12">
    <location>
        <begin position="1"/>
        <end position="73"/>
    </location>
</feature>
<feature type="domain" description="HTH myb-type" evidence="14">
    <location>
        <begin position="55"/>
        <end position="116"/>
    </location>
</feature>
<evidence type="ECO:0000256" key="10">
    <source>
        <dbReference type="ARBA" id="ARBA00023242"/>
    </source>
</evidence>
<gene>
    <name evidence="16" type="ORF">QJS10_CPB20g00465</name>
</gene>
<evidence type="ECO:0000256" key="5">
    <source>
        <dbReference type="ARBA" id="ARBA00022895"/>
    </source>
</evidence>
<dbReference type="InterPro" id="IPR001005">
    <property type="entry name" value="SANT/Myb"/>
</dbReference>
<feature type="domain" description="H15" evidence="15">
    <location>
        <begin position="169"/>
        <end position="237"/>
    </location>
</feature>
<dbReference type="InterPro" id="IPR009057">
    <property type="entry name" value="Homeodomain-like_sf"/>
</dbReference>
<dbReference type="GO" id="GO:0000781">
    <property type="term" value="C:chromosome, telomeric region"/>
    <property type="evidence" value="ECO:0007669"/>
    <property type="project" value="UniProtKB-SubCell"/>
</dbReference>
<dbReference type="InterPro" id="IPR044597">
    <property type="entry name" value="SMH1-6"/>
</dbReference>
<proteinExistence type="predicted"/>
<evidence type="ECO:0000256" key="11">
    <source>
        <dbReference type="ARBA" id="ARBA00058078"/>
    </source>
</evidence>
<dbReference type="Gene3D" id="1.10.246.220">
    <property type="match status" value="1"/>
</dbReference>
<keyword evidence="7" id="KW-0175">Coiled coil</keyword>
<evidence type="ECO:0000256" key="2">
    <source>
        <dbReference type="ARBA" id="ARBA00004604"/>
    </source>
</evidence>
<feature type="compositionally biased region" description="Low complexity" evidence="12">
    <location>
        <begin position="23"/>
        <end position="33"/>
    </location>
</feature>
<dbReference type="CDD" id="cd11660">
    <property type="entry name" value="SANT_TRF"/>
    <property type="match status" value="1"/>
</dbReference>
<dbReference type="SUPFAM" id="SSF46785">
    <property type="entry name" value="Winged helix' DNA-binding domain"/>
    <property type="match status" value="1"/>
</dbReference>
<dbReference type="GO" id="GO:0003691">
    <property type="term" value="F:double-stranded telomeric DNA binding"/>
    <property type="evidence" value="ECO:0007669"/>
    <property type="project" value="InterPro"/>
</dbReference>
<evidence type="ECO:0000256" key="4">
    <source>
        <dbReference type="ARBA" id="ARBA00022454"/>
    </source>
</evidence>
<keyword evidence="9" id="KW-0804">Transcription</keyword>
<name>A0AAV9CC37_ACOCL</name>